<dbReference type="AlphaFoldDB" id="A0A9N8RUY9"/>
<evidence type="ECO:0000313" key="2">
    <source>
        <dbReference type="EMBL" id="CAG4892452.1"/>
    </source>
</evidence>
<keyword evidence="3" id="KW-1185">Reference proteome</keyword>
<protein>
    <submittedName>
        <fullName evidence="2">Uncharacterized protein</fullName>
    </submittedName>
</protein>
<reference evidence="2" key="1">
    <citation type="submission" date="2021-04" db="EMBL/GenBank/DDBJ databases">
        <authorList>
            <person name="Vanwijnsberghe S."/>
        </authorList>
    </citation>
    <scope>NUCLEOTIDE SEQUENCE</scope>
    <source>
        <strain evidence="2">LMG 31841</strain>
    </source>
</reference>
<gene>
    <name evidence="2" type="ORF">LMG31841_01623</name>
</gene>
<dbReference type="RefSeq" id="WP_228875602.1">
    <property type="nucleotide sequence ID" value="NZ_CAJQYZ010000008.1"/>
</dbReference>
<sequence length="143" mass="15990">MSIEEEEPERAPERVPDTEPDRRKARGGRARAQRRRAEEEEETLQAATDAPSWPDPASVPKEAYIAARTEAEMTIQYLDDLEAANRFKTFLLGTGVEVPSEVLEGLARLTERLIMEEELPAETVYSRDYPGAGDSPAPSMEDL</sequence>
<name>A0A9N8RUY9_9BURK</name>
<feature type="compositionally biased region" description="Basic residues" evidence="1">
    <location>
        <begin position="23"/>
        <end position="34"/>
    </location>
</feature>
<proteinExistence type="predicted"/>
<dbReference type="EMBL" id="CAJQZC010000002">
    <property type="protein sequence ID" value="CAG4892452.1"/>
    <property type="molecule type" value="Genomic_DNA"/>
</dbReference>
<dbReference type="Proteomes" id="UP000789704">
    <property type="component" value="Unassembled WGS sequence"/>
</dbReference>
<organism evidence="2 3">
    <name type="scientific">Paraburkholderia saeva</name>
    <dbReference type="NCBI Taxonomy" id="2777537"/>
    <lineage>
        <taxon>Bacteria</taxon>
        <taxon>Pseudomonadati</taxon>
        <taxon>Pseudomonadota</taxon>
        <taxon>Betaproteobacteria</taxon>
        <taxon>Burkholderiales</taxon>
        <taxon>Burkholderiaceae</taxon>
        <taxon>Paraburkholderia</taxon>
    </lineage>
</organism>
<accession>A0A9N8RUY9</accession>
<comment type="caution">
    <text evidence="2">The sequence shown here is derived from an EMBL/GenBank/DDBJ whole genome shotgun (WGS) entry which is preliminary data.</text>
</comment>
<feature type="compositionally biased region" description="Basic and acidic residues" evidence="1">
    <location>
        <begin position="9"/>
        <end position="22"/>
    </location>
</feature>
<feature type="region of interest" description="Disordered" evidence="1">
    <location>
        <begin position="120"/>
        <end position="143"/>
    </location>
</feature>
<feature type="region of interest" description="Disordered" evidence="1">
    <location>
        <begin position="1"/>
        <end position="59"/>
    </location>
</feature>
<evidence type="ECO:0000313" key="3">
    <source>
        <dbReference type="Proteomes" id="UP000789704"/>
    </source>
</evidence>
<evidence type="ECO:0000256" key="1">
    <source>
        <dbReference type="SAM" id="MobiDB-lite"/>
    </source>
</evidence>